<dbReference type="PANTHER" id="PTHR40469:SF2">
    <property type="entry name" value="GALACTOSE-BINDING DOMAIN-LIKE SUPERFAMILY PROTEIN"/>
    <property type="match status" value="1"/>
</dbReference>
<name>A0A1Q8CC93_9PSEU</name>
<dbReference type="InterPro" id="IPR029062">
    <property type="entry name" value="Class_I_gatase-like"/>
</dbReference>
<proteinExistence type="predicted"/>
<dbReference type="Proteomes" id="UP000185596">
    <property type="component" value="Unassembled WGS sequence"/>
</dbReference>
<dbReference type="STRING" id="1912961.BU204_29490"/>
<dbReference type="InterPro" id="IPR029010">
    <property type="entry name" value="ThuA-like"/>
</dbReference>
<dbReference type="Pfam" id="PF06283">
    <property type="entry name" value="ThuA"/>
    <property type="match status" value="1"/>
</dbReference>
<evidence type="ECO:0000313" key="2">
    <source>
        <dbReference type="EMBL" id="OLF11910.1"/>
    </source>
</evidence>
<reference evidence="2 3" key="1">
    <citation type="submission" date="2016-12" db="EMBL/GenBank/DDBJ databases">
        <title>The draft genome sequence of Actinophytocola sp. 11-183.</title>
        <authorList>
            <person name="Wang W."/>
            <person name="Yuan L."/>
        </authorList>
    </citation>
    <scope>NUCLEOTIDE SEQUENCE [LARGE SCALE GENOMIC DNA]</scope>
    <source>
        <strain evidence="2 3">11-183</strain>
    </source>
</reference>
<comment type="caution">
    <text evidence="2">The sequence shown here is derived from an EMBL/GenBank/DDBJ whole genome shotgun (WGS) entry which is preliminary data.</text>
</comment>
<gene>
    <name evidence="2" type="ORF">BU204_29490</name>
</gene>
<evidence type="ECO:0000259" key="1">
    <source>
        <dbReference type="Pfam" id="PF06283"/>
    </source>
</evidence>
<organism evidence="2 3">
    <name type="scientific">Actinophytocola xanthii</name>
    <dbReference type="NCBI Taxonomy" id="1912961"/>
    <lineage>
        <taxon>Bacteria</taxon>
        <taxon>Bacillati</taxon>
        <taxon>Actinomycetota</taxon>
        <taxon>Actinomycetes</taxon>
        <taxon>Pseudonocardiales</taxon>
        <taxon>Pseudonocardiaceae</taxon>
    </lineage>
</organism>
<feature type="domain" description="ThuA-like" evidence="1">
    <location>
        <begin position="9"/>
        <end position="216"/>
    </location>
</feature>
<dbReference type="EMBL" id="MSIE01000063">
    <property type="protein sequence ID" value="OLF11910.1"/>
    <property type="molecule type" value="Genomic_DNA"/>
</dbReference>
<dbReference type="SUPFAM" id="SSF52317">
    <property type="entry name" value="Class I glutamine amidotransferase-like"/>
    <property type="match status" value="1"/>
</dbReference>
<dbReference type="AlphaFoldDB" id="A0A1Q8CC93"/>
<keyword evidence="3" id="KW-1185">Reference proteome</keyword>
<dbReference type="PANTHER" id="PTHR40469">
    <property type="entry name" value="SECRETED GLYCOSYL HYDROLASE"/>
    <property type="match status" value="1"/>
</dbReference>
<dbReference type="Gene3D" id="3.40.50.880">
    <property type="match status" value="1"/>
</dbReference>
<protein>
    <recommendedName>
        <fullName evidence="1">ThuA-like domain-containing protein</fullName>
    </recommendedName>
</protein>
<accession>A0A1Q8CC93</accession>
<sequence length="218" mass="23813">MAVNGLSKRALFVRGGWAGHEPVAATDRYAAFLRGSGYSVTTSQTLDAYLDDLSEVDLIVQCWTMGQATEEQVAGLSAAVRAGTGFAGWHGGVVDSFRDRPAYHLLTGGQFVHHPKEFVRYEVRVVADHPAVAGLGAFEVFTEQYYVHADPGNQVLAVTNYLDDPDLPWVGNPVMPVTWVRRHGAGRVFVTTIGHRLADLEVPEVDSMITRGMAWATR</sequence>
<evidence type="ECO:0000313" key="3">
    <source>
        <dbReference type="Proteomes" id="UP000185596"/>
    </source>
</evidence>